<accession>A0A5E4QF33</accession>
<organism evidence="2 3">
    <name type="scientific">Leptidea sinapis</name>
    <dbReference type="NCBI Taxonomy" id="189913"/>
    <lineage>
        <taxon>Eukaryota</taxon>
        <taxon>Metazoa</taxon>
        <taxon>Ecdysozoa</taxon>
        <taxon>Arthropoda</taxon>
        <taxon>Hexapoda</taxon>
        <taxon>Insecta</taxon>
        <taxon>Pterygota</taxon>
        <taxon>Neoptera</taxon>
        <taxon>Endopterygota</taxon>
        <taxon>Lepidoptera</taxon>
        <taxon>Glossata</taxon>
        <taxon>Ditrysia</taxon>
        <taxon>Papilionoidea</taxon>
        <taxon>Pieridae</taxon>
        <taxon>Dismorphiinae</taxon>
        <taxon>Leptidea</taxon>
    </lineage>
</organism>
<evidence type="ECO:0000313" key="3">
    <source>
        <dbReference type="Proteomes" id="UP000324832"/>
    </source>
</evidence>
<feature type="compositionally biased region" description="Low complexity" evidence="1">
    <location>
        <begin position="62"/>
        <end position="78"/>
    </location>
</feature>
<protein>
    <submittedName>
        <fullName evidence="2">Uncharacterized protein</fullName>
    </submittedName>
</protein>
<dbReference type="EMBL" id="FZQP02002404">
    <property type="protein sequence ID" value="VVC95670.1"/>
    <property type="molecule type" value="Genomic_DNA"/>
</dbReference>
<feature type="region of interest" description="Disordered" evidence="1">
    <location>
        <begin position="58"/>
        <end position="92"/>
    </location>
</feature>
<proteinExistence type="predicted"/>
<reference evidence="2 3" key="1">
    <citation type="submission" date="2017-07" db="EMBL/GenBank/DDBJ databases">
        <authorList>
            <person name="Talla V."/>
            <person name="Backstrom N."/>
        </authorList>
    </citation>
    <scope>NUCLEOTIDE SEQUENCE [LARGE SCALE GENOMIC DNA]</scope>
</reference>
<evidence type="ECO:0000313" key="2">
    <source>
        <dbReference type="EMBL" id="VVC95670.1"/>
    </source>
</evidence>
<gene>
    <name evidence="2" type="ORF">LSINAPIS_LOCUS7334</name>
</gene>
<keyword evidence="3" id="KW-1185">Reference proteome</keyword>
<dbReference type="Proteomes" id="UP000324832">
    <property type="component" value="Unassembled WGS sequence"/>
</dbReference>
<dbReference type="AlphaFoldDB" id="A0A5E4QF33"/>
<evidence type="ECO:0000256" key="1">
    <source>
        <dbReference type="SAM" id="MobiDB-lite"/>
    </source>
</evidence>
<name>A0A5E4QF33_9NEOP</name>
<sequence>MWLLPMSTNSDVVMSMVLRLSGKTLTCSQTTLEVQGSSSYTAPGGEVVSIQYVANEAPTFPPQSQSQTTSSELWSTSQPTHPSLSQPGPKFI</sequence>